<proteinExistence type="predicted"/>
<evidence type="ECO:0000313" key="2">
    <source>
        <dbReference type="Proteomes" id="UP000283841"/>
    </source>
</evidence>
<dbReference type="STRING" id="264951.A0A443HS51"/>
<dbReference type="RefSeq" id="XP_028484298.1">
    <property type="nucleotide sequence ID" value="XM_028627134.1"/>
</dbReference>
<evidence type="ECO:0000313" key="1">
    <source>
        <dbReference type="EMBL" id="RWQ94653.1"/>
    </source>
</evidence>
<dbReference type="Proteomes" id="UP000283841">
    <property type="component" value="Unassembled WGS sequence"/>
</dbReference>
<protein>
    <submittedName>
        <fullName evidence="1">Uncharacterized protein</fullName>
    </submittedName>
</protein>
<dbReference type="AlphaFoldDB" id="A0A443HS51"/>
<dbReference type="VEuPathDB" id="FungiDB:C8Q69DRAFT_299993"/>
<name>A0A443HS51_BYSSP</name>
<dbReference type="GeneID" id="39596411"/>
<organism evidence="1 2">
    <name type="scientific">Byssochlamys spectabilis</name>
    <name type="common">Paecilomyces variotii</name>
    <dbReference type="NCBI Taxonomy" id="264951"/>
    <lineage>
        <taxon>Eukaryota</taxon>
        <taxon>Fungi</taxon>
        <taxon>Dikarya</taxon>
        <taxon>Ascomycota</taxon>
        <taxon>Pezizomycotina</taxon>
        <taxon>Eurotiomycetes</taxon>
        <taxon>Eurotiomycetidae</taxon>
        <taxon>Eurotiales</taxon>
        <taxon>Thermoascaceae</taxon>
        <taxon>Paecilomyces</taxon>
    </lineage>
</organism>
<reference evidence="1 2" key="1">
    <citation type="journal article" date="2018" name="Front. Microbiol.">
        <title>Genomic and genetic insights into a cosmopolitan fungus, Paecilomyces variotii (Eurotiales).</title>
        <authorList>
            <person name="Urquhart A.S."/>
            <person name="Mondo S.J."/>
            <person name="Makela M.R."/>
            <person name="Hane J.K."/>
            <person name="Wiebenga A."/>
            <person name="He G."/>
            <person name="Mihaltcheva S."/>
            <person name="Pangilinan J."/>
            <person name="Lipzen A."/>
            <person name="Barry K."/>
            <person name="de Vries R.P."/>
            <person name="Grigoriev I.V."/>
            <person name="Idnurm A."/>
        </authorList>
    </citation>
    <scope>NUCLEOTIDE SEQUENCE [LARGE SCALE GENOMIC DNA]</scope>
    <source>
        <strain evidence="1 2">CBS 101075</strain>
    </source>
</reference>
<sequence length="345" mass="39195">MTLSQLTQELSDLSDSISSLSSDPASVCEEEKEAREILSQYCLSYGTDCTAKTIQSFIDFLPALGKRTICQYIIEHPEMTSLKELSHHLFTAVLAPMRACGGQNQTVTPSPFGRPDDVAQEMVESSSQNDQQNLKKICLERDNYRCVVTDHYAAECRDKFPDISDEEYDDGMYPTNLSHIIPFALGVYETREQENDVVNIWTTLSALFPDLEDVIKPDLINEPTNTMIMIPILNELWGKLKLAFESTNEEHTYKIKTYPRFPRNALRKRSHGRAEYVRFSKPHGNRTQLPSRVLLETHAAIAQIYHASGRAETIDHILEDRESLRQLSADGSTDIQQILPILIRV</sequence>
<gene>
    <name evidence="1" type="ORF">C8Q69DRAFT_299993</name>
</gene>
<dbReference type="EMBL" id="RCNU01000007">
    <property type="protein sequence ID" value="RWQ94653.1"/>
    <property type="molecule type" value="Genomic_DNA"/>
</dbReference>
<accession>A0A443HS51</accession>
<comment type="caution">
    <text evidence="1">The sequence shown here is derived from an EMBL/GenBank/DDBJ whole genome shotgun (WGS) entry which is preliminary data.</text>
</comment>
<keyword evidence="2" id="KW-1185">Reference proteome</keyword>